<feature type="signal peptide" evidence="3">
    <location>
        <begin position="1"/>
        <end position="23"/>
    </location>
</feature>
<evidence type="ECO:0000313" key="7">
    <source>
        <dbReference type="Proteomes" id="UP000814353"/>
    </source>
</evidence>
<dbReference type="PANTHER" id="PTHR33376:SF15">
    <property type="entry name" value="BLL6794 PROTEIN"/>
    <property type="match status" value="1"/>
</dbReference>
<dbReference type="Pfam" id="PF03480">
    <property type="entry name" value="DctP"/>
    <property type="match status" value="1"/>
</dbReference>
<proteinExistence type="predicted"/>
<dbReference type="AlphaFoldDB" id="A0A7W0AFB5"/>
<gene>
    <name evidence="4" type="ORF">H1D44_20310</name>
    <name evidence="5" type="ORF">HOP48_20510</name>
</gene>
<accession>A0A7W0AFB5</accession>
<dbReference type="PANTHER" id="PTHR33376">
    <property type="match status" value="1"/>
</dbReference>
<dbReference type="Proteomes" id="UP000814353">
    <property type="component" value="Unassembled WGS sequence"/>
</dbReference>
<dbReference type="EMBL" id="JACEFT010000058">
    <property type="protein sequence ID" value="MBA2781221.1"/>
    <property type="molecule type" value="Genomic_DNA"/>
</dbReference>
<dbReference type="Gene3D" id="3.40.190.170">
    <property type="entry name" value="Bacterial extracellular solute-binding protein, family 7"/>
    <property type="match status" value="1"/>
</dbReference>
<dbReference type="InterPro" id="IPR038404">
    <property type="entry name" value="TRAP_DctP_sf"/>
</dbReference>
<organism evidence="4 6">
    <name type="scientific">Billgrantia kenyensis</name>
    <dbReference type="NCBI Taxonomy" id="321266"/>
    <lineage>
        <taxon>Bacteria</taxon>
        <taxon>Pseudomonadati</taxon>
        <taxon>Pseudomonadota</taxon>
        <taxon>Gammaproteobacteria</taxon>
        <taxon>Oceanospirillales</taxon>
        <taxon>Halomonadaceae</taxon>
        <taxon>Billgrantia</taxon>
    </lineage>
</organism>
<reference evidence="5 7" key="1">
    <citation type="submission" date="2020-05" db="EMBL/GenBank/DDBJ databases">
        <title>Comparative genomic analysis of denitrifying bacteria from Halomonas genus.</title>
        <authorList>
            <person name="Wang L."/>
            <person name="Shao Z."/>
        </authorList>
    </citation>
    <scope>NUCLEOTIDE SEQUENCE [LARGE SCALE GENOMIC DNA]</scope>
    <source>
        <strain evidence="5 7">DSM 17331</strain>
    </source>
</reference>
<evidence type="ECO:0000256" key="2">
    <source>
        <dbReference type="SAM" id="MobiDB-lite"/>
    </source>
</evidence>
<evidence type="ECO:0000313" key="5">
    <source>
        <dbReference type="EMBL" id="MCG6663905.1"/>
    </source>
</evidence>
<name>A0A7W0AFB5_9GAMM</name>
<dbReference type="EMBL" id="JABFUB010000044">
    <property type="protein sequence ID" value="MCG6663905.1"/>
    <property type="molecule type" value="Genomic_DNA"/>
</dbReference>
<evidence type="ECO:0000313" key="6">
    <source>
        <dbReference type="Proteomes" id="UP000518091"/>
    </source>
</evidence>
<evidence type="ECO:0000256" key="3">
    <source>
        <dbReference type="SAM" id="SignalP"/>
    </source>
</evidence>
<evidence type="ECO:0000313" key="4">
    <source>
        <dbReference type="EMBL" id="MBA2781221.1"/>
    </source>
</evidence>
<comment type="caution">
    <text evidence="4">The sequence shown here is derived from an EMBL/GenBank/DDBJ whole genome shotgun (WGS) entry which is preliminary data.</text>
</comment>
<sequence>MKHTISRSLLAACAAGIVFSAHADTLRMSHFWPANSDVNKEIFEAWAKHVEEATGGELAVENYPSQTLSRSEQAYQGTVNGISDIAITMQGYTAGRFPLSEIVQLPGVSTSAPQGGCILQTLYDEGHIADEYDDVKVLYLFTTGPAYLHTRGHEIEAPDDLRGLRIRRPSDVAGEILERLGANPVGMPAPDIYTSLQRGVMDGLSFPWQAMKTFGINELADHHLEVPYYTGVAVAVMNRESYERLSPEQQAAIDEVSGMTWTRRAGEVYARLDREGREEAEAQGGTINTVEDPLNDPDWSGPLNEGTEAYLARLEQRGIDNAREVYQRALELRDECRVEPAEERD</sequence>
<feature type="chain" id="PRO_5030575759" evidence="3">
    <location>
        <begin position="24"/>
        <end position="345"/>
    </location>
</feature>
<dbReference type="RefSeq" id="WP_181517090.1">
    <property type="nucleotide sequence ID" value="NZ_JABFUB010000044.1"/>
</dbReference>
<reference evidence="4 6" key="2">
    <citation type="submission" date="2020-07" db="EMBL/GenBank/DDBJ databases">
        <title>Identification of Halomonas strains.</title>
        <authorList>
            <person name="Xiao Z."/>
            <person name="Shen J."/>
        </authorList>
    </citation>
    <scope>NUCLEOTIDE SEQUENCE [LARGE SCALE GENOMIC DNA]</scope>
    <source>
        <strain evidence="4 6">DSM 17331</strain>
    </source>
</reference>
<dbReference type="NCBIfam" id="NF037995">
    <property type="entry name" value="TRAP_S1"/>
    <property type="match status" value="1"/>
</dbReference>
<dbReference type="InterPro" id="IPR018389">
    <property type="entry name" value="DctP_fam"/>
</dbReference>
<evidence type="ECO:0000256" key="1">
    <source>
        <dbReference type="ARBA" id="ARBA00022729"/>
    </source>
</evidence>
<protein>
    <submittedName>
        <fullName evidence="4">TRAP transporter substrate-binding protein</fullName>
    </submittedName>
</protein>
<keyword evidence="7" id="KW-1185">Reference proteome</keyword>
<dbReference type="GO" id="GO:0055085">
    <property type="term" value="P:transmembrane transport"/>
    <property type="evidence" value="ECO:0007669"/>
    <property type="project" value="InterPro"/>
</dbReference>
<feature type="region of interest" description="Disordered" evidence="2">
    <location>
        <begin position="276"/>
        <end position="297"/>
    </location>
</feature>
<dbReference type="Proteomes" id="UP000518091">
    <property type="component" value="Unassembled WGS sequence"/>
</dbReference>
<dbReference type="CDD" id="cd13665">
    <property type="entry name" value="PBP2_TRAP_Dctp3_4"/>
    <property type="match status" value="1"/>
</dbReference>
<keyword evidence="1 3" id="KW-0732">Signal</keyword>